<feature type="domain" description="Calcineurin-like phosphoesterase" evidence="1">
    <location>
        <begin position="24"/>
        <end position="214"/>
    </location>
</feature>
<dbReference type="RefSeq" id="WP_344706897.1">
    <property type="nucleotide sequence ID" value="NZ_BAABBQ010000001.1"/>
</dbReference>
<gene>
    <name evidence="2" type="ORF">GCM10022280_16340</name>
</gene>
<evidence type="ECO:0000313" key="3">
    <source>
        <dbReference type="Proteomes" id="UP001500235"/>
    </source>
</evidence>
<dbReference type="InterPro" id="IPR050126">
    <property type="entry name" value="Ap4A_hydrolase"/>
</dbReference>
<dbReference type="EMBL" id="BAABBQ010000001">
    <property type="protein sequence ID" value="GAA4017770.1"/>
    <property type="molecule type" value="Genomic_DNA"/>
</dbReference>
<keyword evidence="3" id="KW-1185">Reference proteome</keyword>
<evidence type="ECO:0000313" key="2">
    <source>
        <dbReference type="EMBL" id="GAA4017770.1"/>
    </source>
</evidence>
<name>A0ABP7SX08_9SPHN</name>
<organism evidence="2 3">
    <name type="scientific">Sphingomonas swuensis</name>
    <dbReference type="NCBI Taxonomy" id="977800"/>
    <lineage>
        <taxon>Bacteria</taxon>
        <taxon>Pseudomonadati</taxon>
        <taxon>Pseudomonadota</taxon>
        <taxon>Alphaproteobacteria</taxon>
        <taxon>Sphingomonadales</taxon>
        <taxon>Sphingomonadaceae</taxon>
        <taxon>Sphingomonas</taxon>
    </lineage>
</organism>
<dbReference type="PANTHER" id="PTHR42850">
    <property type="entry name" value="METALLOPHOSPHOESTERASE"/>
    <property type="match status" value="1"/>
</dbReference>
<dbReference type="InterPro" id="IPR029052">
    <property type="entry name" value="Metallo-depent_PP-like"/>
</dbReference>
<dbReference type="Proteomes" id="UP001500235">
    <property type="component" value="Unassembled WGS sequence"/>
</dbReference>
<evidence type="ECO:0000259" key="1">
    <source>
        <dbReference type="Pfam" id="PF00149"/>
    </source>
</evidence>
<dbReference type="Pfam" id="PF00149">
    <property type="entry name" value="Metallophos"/>
    <property type="match status" value="1"/>
</dbReference>
<proteinExistence type="predicted"/>
<dbReference type="InterPro" id="IPR004843">
    <property type="entry name" value="Calcineurin-like_PHP"/>
</dbReference>
<dbReference type="Gene3D" id="3.60.21.10">
    <property type="match status" value="1"/>
</dbReference>
<reference evidence="3" key="1">
    <citation type="journal article" date="2019" name="Int. J. Syst. Evol. Microbiol.">
        <title>The Global Catalogue of Microorganisms (GCM) 10K type strain sequencing project: providing services to taxonomists for standard genome sequencing and annotation.</title>
        <authorList>
            <consortium name="The Broad Institute Genomics Platform"/>
            <consortium name="The Broad Institute Genome Sequencing Center for Infectious Disease"/>
            <person name="Wu L."/>
            <person name="Ma J."/>
        </authorList>
    </citation>
    <scope>NUCLEOTIDE SEQUENCE [LARGE SCALE GENOMIC DNA]</scope>
    <source>
        <strain evidence="3">JCM 17563</strain>
    </source>
</reference>
<dbReference type="PANTHER" id="PTHR42850:SF4">
    <property type="entry name" value="ZINC-DEPENDENT ENDOPOLYPHOSPHATASE"/>
    <property type="match status" value="1"/>
</dbReference>
<comment type="caution">
    <text evidence="2">The sequence shown here is derived from an EMBL/GenBank/DDBJ whole genome shotgun (WGS) entry which is preliminary data.</text>
</comment>
<dbReference type="SUPFAM" id="SSF56300">
    <property type="entry name" value="Metallo-dependent phosphatases"/>
    <property type="match status" value="1"/>
</dbReference>
<accession>A0ABP7SX08</accession>
<sequence>MLFRRMFQSTSPRARRGPDGWRAYVIGDVHGCLELLDRLLEDIASDHRLRAPAKGLLVLLGDLIDRGPASAEVIERLRSLDWPDFRVIGIAGNHEEVLLRILDGEFKQVSGWLKFGGSETLQSYGVDAVEIAALAPREAAKRIASAIPQAHRRFLEELADSFRFGDYLFVHAGVRPGIALDQQSLTDLRWIREPFLSDRRDHGMTVVHGHTVSERVEESGSRIGIDTGAYATGRLTALAIDGGERWFLDTVDGYVRRENSLA</sequence>
<protein>
    <submittedName>
        <fullName evidence="2">Metallophosphoesterase family protein</fullName>
    </submittedName>
</protein>